<dbReference type="EMBL" id="CP025012">
    <property type="protein sequence ID" value="AUW41150.1"/>
    <property type="molecule type" value="Genomic_DNA"/>
</dbReference>
<reference evidence="1 2" key="1">
    <citation type="submission" date="2017-11" db="EMBL/GenBank/DDBJ databases">
        <title>Complete genome of Rhizobium leguminosarum Norway, an ineffective micro-symbiont.</title>
        <authorList>
            <person name="Hoffrichter A."/>
            <person name="Liang J."/>
            <person name="Brachmann A."/>
            <person name="Marin M."/>
        </authorList>
    </citation>
    <scope>NUCLEOTIDE SEQUENCE [LARGE SCALE GENOMIC DNA]</scope>
    <source>
        <strain evidence="1 2">Norway</strain>
    </source>
</reference>
<organism evidence="1 2">
    <name type="scientific">Rhizobium leguminosarum</name>
    <dbReference type="NCBI Taxonomy" id="384"/>
    <lineage>
        <taxon>Bacteria</taxon>
        <taxon>Pseudomonadati</taxon>
        <taxon>Pseudomonadota</taxon>
        <taxon>Alphaproteobacteria</taxon>
        <taxon>Hyphomicrobiales</taxon>
        <taxon>Rhizobiaceae</taxon>
        <taxon>Rhizobium/Agrobacterium group</taxon>
        <taxon>Rhizobium</taxon>
    </lineage>
</organism>
<name>A0A2K9YYW6_RHILE</name>
<protein>
    <submittedName>
        <fullName evidence="1">Uncharacterized protein</fullName>
    </submittedName>
</protein>
<sequence length="56" mass="6061">MISTEWLGKASRALTQSPLMIVSTQEPGRESDLTEALRSASGKTDAILILTHTLYA</sequence>
<dbReference type="Proteomes" id="UP000238523">
    <property type="component" value="Chromosome"/>
</dbReference>
<dbReference type="AlphaFoldDB" id="A0A2K9YYW6"/>
<gene>
    <name evidence="1" type="ORF">CUJ84_Chr000743</name>
</gene>
<accession>A0A2K9YYW6</accession>
<evidence type="ECO:0000313" key="2">
    <source>
        <dbReference type="Proteomes" id="UP000238523"/>
    </source>
</evidence>
<evidence type="ECO:0000313" key="1">
    <source>
        <dbReference type="EMBL" id="AUW41150.1"/>
    </source>
</evidence>
<proteinExistence type="predicted"/>